<accession>A0A830ESG4</accession>
<keyword evidence="5 6" id="KW-0472">Membrane</keyword>
<feature type="transmembrane region" description="Helical" evidence="6">
    <location>
        <begin position="356"/>
        <end position="376"/>
    </location>
</feature>
<keyword evidence="3 6" id="KW-0812">Transmembrane</keyword>
<dbReference type="EMBL" id="BMPF01000001">
    <property type="protein sequence ID" value="GGL25668.1"/>
    <property type="molecule type" value="Genomic_DNA"/>
</dbReference>
<dbReference type="PROSITE" id="PS50850">
    <property type="entry name" value="MFS"/>
    <property type="match status" value="1"/>
</dbReference>
<dbReference type="Gene3D" id="1.20.1250.20">
    <property type="entry name" value="MFS general substrate transporter like domains"/>
    <property type="match status" value="1"/>
</dbReference>
<keyword evidence="9" id="KW-1185">Reference proteome</keyword>
<feature type="transmembrane region" description="Helical" evidence="6">
    <location>
        <begin position="98"/>
        <end position="117"/>
    </location>
</feature>
<name>A0A830ESG4_9EURY</name>
<feature type="transmembrane region" description="Helical" evidence="6">
    <location>
        <begin position="9"/>
        <end position="29"/>
    </location>
</feature>
<dbReference type="InterPro" id="IPR036259">
    <property type="entry name" value="MFS_trans_sf"/>
</dbReference>
<feature type="transmembrane region" description="Helical" evidence="6">
    <location>
        <begin position="49"/>
        <end position="68"/>
    </location>
</feature>
<dbReference type="InterPro" id="IPR011701">
    <property type="entry name" value="MFS"/>
</dbReference>
<dbReference type="SUPFAM" id="SSF103473">
    <property type="entry name" value="MFS general substrate transporter"/>
    <property type="match status" value="1"/>
</dbReference>
<evidence type="ECO:0000256" key="1">
    <source>
        <dbReference type="ARBA" id="ARBA00004651"/>
    </source>
</evidence>
<feature type="transmembrane region" description="Helical" evidence="6">
    <location>
        <begin position="314"/>
        <end position="335"/>
    </location>
</feature>
<dbReference type="InterPro" id="IPR050189">
    <property type="entry name" value="MFS_Efflux_Transporters"/>
</dbReference>
<evidence type="ECO:0000259" key="7">
    <source>
        <dbReference type="PROSITE" id="PS50850"/>
    </source>
</evidence>
<feature type="transmembrane region" description="Helical" evidence="6">
    <location>
        <begin position="382"/>
        <end position="400"/>
    </location>
</feature>
<feature type="transmembrane region" description="Helical" evidence="6">
    <location>
        <begin position="164"/>
        <end position="186"/>
    </location>
</feature>
<feature type="transmembrane region" description="Helical" evidence="6">
    <location>
        <begin position="228"/>
        <end position="248"/>
    </location>
</feature>
<comment type="caution">
    <text evidence="8">The sequence shown here is derived from an EMBL/GenBank/DDBJ whole genome shotgun (WGS) entry which is preliminary data.</text>
</comment>
<dbReference type="AlphaFoldDB" id="A0A830ESG4"/>
<evidence type="ECO:0000256" key="6">
    <source>
        <dbReference type="SAM" id="Phobius"/>
    </source>
</evidence>
<dbReference type="PANTHER" id="PTHR43124:SF3">
    <property type="entry name" value="CHLORAMPHENICOL EFFLUX PUMP RV0191"/>
    <property type="match status" value="1"/>
</dbReference>
<sequence>MLSTSRTRTLLLALGTLAYASLMFVWFSVPAYLDAIVADFALSSTQAGVLTGAIPLTYVPVALFSGVVTDRVGPYRAIGVGVPLFGAAQLGRSFAESFPVLLALTVVVGVGATTITFGLPKLVSDLYPPAASGTPSSVYVVGSLAGTAAAFSLGRGVLGPALGGWRALFAATGVAVLGYALCWWAVVRTVPIETIRYADDPAADDASLSLAALRRDVGRVFANRSMRLLVVVGVVYLLVTHGVQNWLATVLQSHGVAAPLAATFVSGFVAAQAVGTLAVPALSDRLGERGAVIAGCLAFCALGTLAFLPAGVPLAGLLAGALLVGLGAGGVSPLVRMVPAELDGVGPTLTGTAVGLVFAVGELGGFLGPFLIGALYDLTGTYATGLAVIALACALAVEAGRRLPA</sequence>
<dbReference type="Pfam" id="PF07690">
    <property type="entry name" value="MFS_1"/>
    <property type="match status" value="1"/>
</dbReference>
<evidence type="ECO:0000256" key="5">
    <source>
        <dbReference type="ARBA" id="ARBA00023136"/>
    </source>
</evidence>
<feature type="transmembrane region" description="Helical" evidence="6">
    <location>
        <begin position="260"/>
        <end position="279"/>
    </location>
</feature>
<gene>
    <name evidence="8" type="ORF">GCM10009037_06650</name>
</gene>
<comment type="subcellular location">
    <subcellularLocation>
        <location evidence="1">Cell membrane</location>
        <topology evidence="1">Multi-pass membrane protein</topology>
    </subcellularLocation>
</comment>
<keyword evidence="2" id="KW-1003">Cell membrane</keyword>
<dbReference type="InterPro" id="IPR020846">
    <property type="entry name" value="MFS_dom"/>
</dbReference>
<reference evidence="8 9" key="1">
    <citation type="journal article" date="2019" name="Int. J. Syst. Evol. Microbiol.">
        <title>The Global Catalogue of Microorganisms (GCM) 10K type strain sequencing project: providing services to taxonomists for standard genome sequencing and annotation.</title>
        <authorList>
            <consortium name="The Broad Institute Genomics Platform"/>
            <consortium name="The Broad Institute Genome Sequencing Center for Infectious Disease"/>
            <person name="Wu L."/>
            <person name="Ma J."/>
        </authorList>
    </citation>
    <scope>NUCLEOTIDE SEQUENCE [LARGE SCALE GENOMIC DNA]</scope>
    <source>
        <strain evidence="8 9">JCM 19585</strain>
    </source>
</reference>
<evidence type="ECO:0000313" key="8">
    <source>
        <dbReference type="EMBL" id="GGL25668.1"/>
    </source>
</evidence>
<organism evidence="8 9">
    <name type="scientific">Halarchaeum grantii</name>
    <dbReference type="NCBI Taxonomy" id="1193105"/>
    <lineage>
        <taxon>Archaea</taxon>
        <taxon>Methanobacteriati</taxon>
        <taxon>Methanobacteriota</taxon>
        <taxon>Stenosarchaea group</taxon>
        <taxon>Halobacteria</taxon>
        <taxon>Halobacteriales</taxon>
        <taxon>Halobacteriaceae</taxon>
    </lineage>
</organism>
<feature type="transmembrane region" description="Helical" evidence="6">
    <location>
        <begin position="291"/>
        <end position="308"/>
    </location>
</feature>
<evidence type="ECO:0000256" key="2">
    <source>
        <dbReference type="ARBA" id="ARBA00022475"/>
    </source>
</evidence>
<evidence type="ECO:0000313" key="9">
    <source>
        <dbReference type="Proteomes" id="UP000628840"/>
    </source>
</evidence>
<dbReference type="GO" id="GO:0022857">
    <property type="term" value="F:transmembrane transporter activity"/>
    <property type="evidence" value="ECO:0007669"/>
    <property type="project" value="InterPro"/>
</dbReference>
<protein>
    <submittedName>
        <fullName evidence="8">MFS transporter</fullName>
    </submittedName>
</protein>
<evidence type="ECO:0000256" key="3">
    <source>
        <dbReference type="ARBA" id="ARBA00022692"/>
    </source>
</evidence>
<dbReference type="Proteomes" id="UP000628840">
    <property type="component" value="Unassembled WGS sequence"/>
</dbReference>
<dbReference type="PANTHER" id="PTHR43124">
    <property type="entry name" value="PURINE EFFLUX PUMP PBUE"/>
    <property type="match status" value="1"/>
</dbReference>
<dbReference type="GO" id="GO:0005886">
    <property type="term" value="C:plasma membrane"/>
    <property type="evidence" value="ECO:0007669"/>
    <property type="project" value="UniProtKB-SubCell"/>
</dbReference>
<dbReference type="RefSeq" id="WP_229870889.1">
    <property type="nucleotide sequence ID" value="NZ_BMPF01000001.1"/>
</dbReference>
<keyword evidence="4 6" id="KW-1133">Transmembrane helix</keyword>
<proteinExistence type="predicted"/>
<evidence type="ECO:0000256" key="4">
    <source>
        <dbReference type="ARBA" id="ARBA00022989"/>
    </source>
</evidence>
<feature type="domain" description="Major facilitator superfamily (MFS) profile" evidence="7">
    <location>
        <begin position="8"/>
        <end position="402"/>
    </location>
</feature>